<comment type="caution">
    <text evidence="1">The sequence shown here is derived from an EMBL/GenBank/DDBJ whole genome shotgun (WGS) entry which is preliminary data.</text>
</comment>
<reference evidence="1" key="1">
    <citation type="submission" date="2016-12" db="EMBL/GenBank/DDBJ databases">
        <title>Genome sequence of Streptomyces antioxidans MUSC 164.</title>
        <authorList>
            <person name="Lee L.-H."/>
            <person name="Ser H.-L."/>
        </authorList>
    </citation>
    <scope>NUCLEOTIDE SEQUENCE [LARGE SCALE GENOMIC DNA]</scope>
    <source>
        <strain evidence="1">MUSC 164</strain>
    </source>
</reference>
<gene>
    <name evidence="1" type="ORF">VT50_0221805</name>
</gene>
<sequence>MARAWEADPSASFARRLGKSARELGTTGGRDGCPDIWQLDNGDIAVIGRDLTDTYRAKLPDDASIAPDERLVIIPGSTLSAAKPDIPDART</sequence>
<protein>
    <submittedName>
        <fullName evidence="1">Uncharacterized protein</fullName>
    </submittedName>
</protein>
<dbReference type="EMBL" id="LAKD02000054">
    <property type="protein sequence ID" value="OPF77168.1"/>
    <property type="molecule type" value="Genomic_DNA"/>
</dbReference>
<name>A0A1V4D1S1_9ACTN</name>
<dbReference type="Proteomes" id="UP000033615">
    <property type="component" value="Unassembled WGS sequence"/>
</dbReference>
<accession>A0A1V4D1S1</accession>
<proteinExistence type="predicted"/>
<evidence type="ECO:0000313" key="2">
    <source>
        <dbReference type="Proteomes" id="UP000033615"/>
    </source>
</evidence>
<dbReference type="OrthoDB" id="198436at2"/>
<evidence type="ECO:0000313" key="1">
    <source>
        <dbReference type="EMBL" id="OPF77168.1"/>
    </source>
</evidence>
<dbReference type="RefSeq" id="WP_046085159.1">
    <property type="nucleotide sequence ID" value="NZ_LAKD02000054.1"/>
</dbReference>
<dbReference type="AlphaFoldDB" id="A0A1V4D1S1"/>
<keyword evidence="2" id="KW-1185">Reference proteome</keyword>
<organism evidence="1 2">
    <name type="scientific">Streptomyces antioxidans</name>
    <dbReference type="NCBI Taxonomy" id="1507734"/>
    <lineage>
        <taxon>Bacteria</taxon>
        <taxon>Bacillati</taxon>
        <taxon>Actinomycetota</taxon>
        <taxon>Actinomycetes</taxon>
        <taxon>Kitasatosporales</taxon>
        <taxon>Streptomycetaceae</taxon>
        <taxon>Streptomyces</taxon>
    </lineage>
</organism>